<dbReference type="Gene3D" id="3.40.50.150">
    <property type="entry name" value="Vaccinia Virus protein VP39"/>
    <property type="match status" value="1"/>
</dbReference>
<feature type="compositionally biased region" description="Low complexity" evidence="1">
    <location>
        <begin position="177"/>
        <end position="225"/>
    </location>
</feature>
<sequence>MSRTLEPSPSWFEIDPAFYAHGGSCFSDLEAEYLGEVGGLRVLAGPVTPENRAEEALSLANLGARVTAWALDEAAAAPARRLAAEAGIDVAWEFGDLEAIAARAPAAFDLLYHGWSGLDAVDDFDAWARHAAALLQPGGRLYLYDRHPFARVVGLHKGLLVISHAYFRFRDGDNPGRSPTSSARSPMPASRSTPSRRSPAPSGTAPTSTASPASTGSSASACPPR</sequence>
<dbReference type="EMBL" id="CP115149">
    <property type="protein sequence ID" value="WBL36489.1"/>
    <property type="molecule type" value="Genomic_DNA"/>
</dbReference>
<proteinExistence type="predicted"/>
<reference evidence="2 3" key="1">
    <citation type="journal article" date="2023" name="ISME J.">
        <title>Thermophilic Dehalococcoidia with unusual traits shed light on an unexpected past.</title>
        <authorList>
            <person name="Palmer M."/>
            <person name="Covington J.K."/>
            <person name="Zhou E.M."/>
            <person name="Thomas S.C."/>
            <person name="Habib N."/>
            <person name="Seymour C.O."/>
            <person name="Lai D."/>
            <person name="Johnston J."/>
            <person name="Hashimi A."/>
            <person name="Jiao J.Y."/>
            <person name="Muok A.R."/>
            <person name="Liu L."/>
            <person name="Xian W.D."/>
            <person name="Zhi X.Y."/>
            <person name="Li M.M."/>
            <person name="Silva L.P."/>
            <person name="Bowen B.P."/>
            <person name="Louie K."/>
            <person name="Briegel A."/>
            <person name="Pett-Ridge J."/>
            <person name="Weber P.K."/>
            <person name="Tocheva E.I."/>
            <person name="Woyke T."/>
            <person name="Northen T.R."/>
            <person name="Mayali X."/>
            <person name="Li W.J."/>
            <person name="Hedlund B.P."/>
        </authorList>
    </citation>
    <scope>NUCLEOTIDE SEQUENCE [LARGE SCALE GENOMIC DNA]</scope>
    <source>
        <strain evidence="2 3">YIM 72310</strain>
    </source>
</reference>
<dbReference type="Proteomes" id="UP001212803">
    <property type="component" value="Chromosome"/>
</dbReference>
<feature type="region of interest" description="Disordered" evidence="1">
    <location>
        <begin position="173"/>
        <end position="225"/>
    </location>
</feature>
<evidence type="ECO:0000256" key="1">
    <source>
        <dbReference type="SAM" id="MobiDB-lite"/>
    </source>
</evidence>
<name>A0ABY7M7I2_9CHLR</name>
<accession>A0ABY7M7I2</accession>
<keyword evidence="3" id="KW-1185">Reference proteome</keyword>
<protein>
    <recommendedName>
        <fullName evidence="4">Class I SAM-dependent methyltransferase</fullName>
    </recommendedName>
</protein>
<evidence type="ECO:0008006" key="4">
    <source>
        <dbReference type="Google" id="ProtNLM"/>
    </source>
</evidence>
<organism evidence="2 3">
    <name type="scientific">Tepidiforma flava</name>
    <dbReference type="NCBI Taxonomy" id="3004094"/>
    <lineage>
        <taxon>Bacteria</taxon>
        <taxon>Bacillati</taxon>
        <taxon>Chloroflexota</taxon>
        <taxon>Tepidiformia</taxon>
        <taxon>Tepidiformales</taxon>
        <taxon>Tepidiformaceae</taxon>
        <taxon>Tepidiforma</taxon>
    </lineage>
</organism>
<dbReference type="RefSeq" id="WP_270057012.1">
    <property type="nucleotide sequence ID" value="NZ_CP115149.1"/>
</dbReference>
<dbReference type="SUPFAM" id="SSF53335">
    <property type="entry name" value="S-adenosyl-L-methionine-dependent methyltransferases"/>
    <property type="match status" value="1"/>
</dbReference>
<dbReference type="InterPro" id="IPR029063">
    <property type="entry name" value="SAM-dependent_MTases_sf"/>
</dbReference>
<evidence type="ECO:0000313" key="3">
    <source>
        <dbReference type="Proteomes" id="UP001212803"/>
    </source>
</evidence>
<evidence type="ECO:0000313" key="2">
    <source>
        <dbReference type="EMBL" id="WBL36489.1"/>
    </source>
</evidence>
<gene>
    <name evidence="2" type="ORF">O0235_02685</name>
</gene>